<dbReference type="InterPro" id="IPR043154">
    <property type="entry name" value="Sec-1-like_dom1"/>
</dbReference>
<protein>
    <submittedName>
        <fullName evidence="3">KEU protein</fullName>
    </submittedName>
</protein>
<dbReference type="SUPFAM" id="SSF56815">
    <property type="entry name" value="Sec1/munc18-like (SM) proteins"/>
    <property type="match status" value="1"/>
</dbReference>
<organism evidence="3 4">
    <name type="scientific">Symbiodinium natans</name>
    <dbReference type="NCBI Taxonomy" id="878477"/>
    <lineage>
        <taxon>Eukaryota</taxon>
        <taxon>Sar</taxon>
        <taxon>Alveolata</taxon>
        <taxon>Dinophyceae</taxon>
        <taxon>Suessiales</taxon>
        <taxon>Symbiodiniaceae</taxon>
        <taxon>Symbiodinium</taxon>
    </lineage>
</organism>
<comment type="similarity">
    <text evidence="1">Belongs to the STXBP/unc-18/SEC1 family.</text>
</comment>
<evidence type="ECO:0000256" key="2">
    <source>
        <dbReference type="SAM" id="MobiDB-lite"/>
    </source>
</evidence>
<evidence type="ECO:0000256" key="1">
    <source>
        <dbReference type="ARBA" id="ARBA00009884"/>
    </source>
</evidence>
<dbReference type="Gene3D" id="1.25.40.60">
    <property type="match status" value="1"/>
</dbReference>
<dbReference type="Gene3D" id="3.40.50.2060">
    <property type="match status" value="1"/>
</dbReference>
<dbReference type="EMBL" id="CAJNDS010002717">
    <property type="protein sequence ID" value="CAE7572130.1"/>
    <property type="molecule type" value="Genomic_DNA"/>
</dbReference>
<dbReference type="Pfam" id="PF00995">
    <property type="entry name" value="Sec1"/>
    <property type="match status" value="1"/>
</dbReference>
<dbReference type="GO" id="GO:0016192">
    <property type="term" value="P:vesicle-mediated transport"/>
    <property type="evidence" value="ECO:0007669"/>
    <property type="project" value="InterPro"/>
</dbReference>
<dbReference type="InterPro" id="IPR001619">
    <property type="entry name" value="Sec1-like"/>
</dbReference>
<reference evidence="3" key="1">
    <citation type="submission" date="2021-02" db="EMBL/GenBank/DDBJ databases">
        <authorList>
            <person name="Dougan E. K."/>
            <person name="Rhodes N."/>
            <person name="Thang M."/>
            <person name="Chan C."/>
        </authorList>
    </citation>
    <scope>NUCLEOTIDE SEQUENCE</scope>
</reference>
<dbReference type="PIRSF" id="PIRSF005715">
    <property type="entry name" value="VPS45_Sec1"/>
    <property type="match status" value="1"/>
</dbReference>
<dbReference type="InterPro" id="IPR036045">
    <property type="entry name" value="Sec1-like_sf"/>
</dbReference>
<dbReference type="InterPro" id="IPR027482">
    <property type="entry name" value="Sec1-like_dom2"/>
</dbReference>
<dbReference type="Gene3D" id="3.40.50.1910">
    <property type="match status" value="1"/>
</dbReference>
<comment type="caution">
    <text evidence="3">The sequence shown here is derived from an EMBL/GenBank/DDBJ whole genome shotgun (WGS) entry which is preliminary data.</text>
</comment>
<name>A0A812UIH7_9DINO</name>
<sequence length="630" mass="70034">MSLRRTCRELVLEVILRRALKAGGDGLDRLQMVVDAAALRVLNSFLRMADLHSEGVTSVELLEESREPLPGLDALYFLRPQASSIERVLADFKTAPQHRQVHLCFSQPLDSALLSKLVEAPVLAPRVKSFVEAPLSFVVVQDRGFHFDTPEAITGLFPVPDLQLLSDTVQKLVDVCRCLQATSPVIRFQSELCQDVAERVQRELGMQKSLTTQSHSQPCQLLILDRSIDMAAALVHEYSYEACVFDLLDGNMLDADRNIVTLNSGGHSKEVLLADPLWEELKYMHLEAARELVEVKVDEVKRQNVQQDATAISTRAMLDQLRAAPEMRDAVDRMALHLAMITQIHSRLNTEQILEPLHLGLLEQDIACGIDRSGKDVKITNLQTTLQRILTDRPELSSEMKLRLLMLFFACVANVPEASRSKLLDVAQLGADDQQALMNMLRTRLMEVPESQRHKHASGCSHRVTKQQAARFKKNALAEGRFELSRFEPRLKDILEQLVEDRLSLEEFPVLQSTADDFGLREAGTATAEPLGAPVIQAKDDWSFATVSGTLESEHAQVSHRILVFVIGGFTLSELRAAAEVEQKMPRGTEVIIGGTSLLTPKRLIRTLRPHSDADPVPGGSGSGEMPDLT</sequence>
<dbReference type="Proteomes" id="UP000604046">
    <property type="component" value="Unassembled WGS sequence"/>
</dbReference>
<dbReference type="OrthoDB" id="424853at2759"/>
<evidence type="ECO:0000313" key="3">
    <source>
        <dbReference type="EMBL" id="CAE7572130.1"/>
    </source>
</evidence>
<evidence type="ECO:0000313" key="4">
    <source>
        <dbReference type="Proteomes" id="UP000604046"/>
    </source>
</evidence>
<accession>A0A812UIH7</accession>
<dbReference type="Gene3D" id="3.90.830.10">
    <property type="entry name" value="Syntaxin Binding Protein 1, Chain A, domain 2"/>
    <property type="match status" value="1"/>
</dbReference>
<proteinExistence type="inferred from homology"/>
<dbReference type="AlphaFoldDB" id="A0A812UIH7"/>
<dbReference type="InterPro" id="IPR043127">
    <property type="entry name" value="Sec-1-like_dom3a"/>
</dbReference>
<dbReference type="PANTHER" id="PTHR11679">
    <property type="entry name" value="VESICLE PROTEIN SORTING-ASSOCIATED"/>
    <property type="match status" value="1"/>
</dbReference>
<gene>
    <name evidence="3" type="primary">KEU</name>
    <name evidence="3" type="ORF">SNAT2548_LOCUS32599</name>
</gene>
<feature type="region of interest" description="Disordered" evidence="2">
    <location>
        <begin position="607"/>
        <end position="630"/>
    </location>
</feature>
<keyword evidence="4" id="KW-1185">Reference proteome</keyword>